<comment type="similarity">
    <text evidence="1">Belongs to the cytidine and deoxycytidylate deaminase family.</text>
</comment>
<dbReference type="GO" id="GO:0004126">
    <property type="term" value="F:cytidine deaminase activity"/>
    <property type="evidence" value="ECO:0007669"/>
    <property type="project" value="UniProtKB-ARBA"/>
</dbReference>
<dbReference type="InterPro" id="IPR002125">
    <property type="entry name" value="CMP_dCMP_dom"/>
</dbReference>
<protein>
    <submittedName>
        <fullName evidence="3">Cytidine and deoxycytidylate deaminase zinc-binding region domain-containing protein</fullName>
    </submittedName>
</protein>
<dbReference type="Pfam" id="PF00383">
    <property type="entry name" value="dCMP_cyt_deam_1"/>
    <property type="match status" value="1"/>
</dbReference>
<dbReference type="GO" id="GO:0055086">
    <property type="term" value="P:nucleobase-containing small molecule metabolic process"/>
    <property type="evidence" value="ECO:0007669"/>
    <property type="project" value="UniProtKB-ARBA"/>
</dbReference>
<dbReference type="InterPro" id="IPR016193">
    <property type="entry name" value="Cytidine_deaminase-like"/>
</dbReference>
<evidence type="ECO:0000259" key="2">
    <source>
        <dbReference type="PROSITE" id="PS51747"/>
    </source>
</evidence>
<comment type="caution">
    <text evidence="3">The sequence shown here is derived from an EMBL/GenBank/DDBJ whole genome shotgun (WGS) entry which is preliminary data.</text>
</comment>
<dbReference type="Proteomes" id="UP001321760">
    <property type="component" value="Unassembled WGS sequence"/>
</dbReference>
<feature type="domain" description="CMP/dCMP-type deaminase" evidence="2">
    <location>
        <begin position="2"/>
        <end position="137"/>
    </location>
</feature>
<dbReference type="GO" id="GO:0005829">
    <property type="term" value="C:cytosol"/>
    <property type="evidence" value="ECO:0007669"/>
    <property type="project" value="TreeGrafter"/>
</dbReference>
<name>A0AAV9GQK7_9PEZI</name>
<dbReference type="AlphaFoldDB" id="A0AAV9GQK7"/>
<dbReference type="SUPFAM" id="SSF53927">
    <property type="entry name" value="Cytidine deaminase-like"/>
    <property type="match status" value="1"/>
</dbReference>
<reference evidence="3" key="2">
    <citation type="submission" date="2023-05" db="EMBL/GenBank/DDBJ databases">
        <authorList>
            <consortium name="Lawrence Berkeley National Laboratory"/>
            <person name="Steindorff A."/>
            <person name="Hensen N."/>
            <person name="Bonometti L."/>
            <person name="Westerberg I."/>
            <person name="Brannstrom I.O."/>
            <person name="Guillou S."/>
            <person name="Cros-Aarteil S."/>
            <person name="Calhoun S."/>
            <person name="Haridas S."/>
            <person name="Kuo A."/>
            <person name="Mondo S."/>
            <person name="Pangilinan J."/>
            <person name="Riley R."/>
            <person name="Labutti K."/>
            <person name="Andreopoulos B."/>
            <person name="Lipzen A."/>
            <person name="Chen C."/>
            <person name="Yanf M."/>
            <person name="Daum C."/>
            <person name="Ng V."/>
            <person name="Clum A."/>
            <person name="Ohm R."/>
            <person name="Martin F."/>
            <person name="Silar P."/>
            <person name="Natvig D."/>
            <person name="Lalanne C."/>
            <person name="Gautier V."/>
            <person name="Ament-Velasquez S.L."/>
            <person name="Kruys A."/>
            <person name="Hutchinson M.I."/>
            <person name="Powell A.J."/>
            <person name="Barry K."/>
            <person name="Miller A.N."/>
            <person name="Grigoriev I.V."/>
            <person name="Debuchy R."/>
            <person name="Gladieux P."/>
            <person name="Thoren M.H."/>
            <person name="Johannesson H."/>
        </authorList>
    </citation>
    <scope>NUCLEOTIDE SEQUENCE</scope>
    <source>
        <strain evidence="3">PSN243</strain>
    </source>
</reference>
<dbReference type="PROSITE" id="PS51747">
    <property type="entry name" value="CYT_DCMP_DEAMINASES_2"/>
    <property type="match status" value="1"/>
</dbReference>
<dbReference type="CDD" id="cd01283">
    <property type="entry name" value="cytidine_deaminase"/>
    <property type="match status" value="1"/>
</dbReference>
<dbReference type="Gene3D" id="3.40.140.10">
    <property type="entry name" value="Cytidine Deaminase, domain 2"/>
    <property type="match status" value="1"/>
</dbReference>
<keyword evidence="4" id="KW-1185">Reference proteome</keyword>
<evidence type="ECO:0000313" key="4">
    <source>
        <dbReference type="Proteomes" id="UP001321760"/>
    </source>
</evidence>
<dbReference type="InterPro" id="IPR050202">
    <property type="entry name" value="Cyt/Deoxycyt_deaminase"/>
</dbReference>
<dbReference type="GO" id="GO:0008270">
    <property type="term" value="F:zinc ion binding"/>
    <property type="evidence" value="ECO:0007669"/>
    <property type="project" value="TreeGrafter"/>
</dbReference>
<reference evidence="3" key="1">
    <citation type="journal article" date="2023" name="Mol. Phylogenet. Evol.">
        <title>Genome-scale phylogeny and comparative genomics of the fungal order Sordariales.</title>
        <authorList>
            <person name="Hensen N."/>
            <person name="Bonometti L."/>
            <person name="Westerberg I."/>
            <person name="Brannstrom I.O."/>
            <person name="Guillou S."/>
            <person name="Cros-Aarteil S."/>
            <person name="Calhoun S."/>
            <person name="Haridas S."/>
            <person name="Kuo A."/>
            <person name="Mondo S."/>
            <person name="Pangilinan J."/>
            <person name="Riley R."/>
            <person name="LaButti K."/>
            <person name="Andreopoulos B."/>
            <person name="Lipzen A."/>
            <person name="Chen C."/>
            <person name="Yan M."/>
            <person name="Daum C."/>
            <person name="Ng V."/>
            <person name="Clum A."/>
            <person name="Steindorff A."/>
            <person name="Ohm R.A."/>
            <person name="Martin F."/>
            <person name="Silar P."/>
            <person name="Natvig D.O."/>
            <person name="Lalanne C."/>
            <person name="Gautier V."/>
            <person name="Ament-Velasquez S.L."/>
            <person name="Kruys A."/>
            <person name="Hutchinson M.I."/>
            <person name="Powell A.J."/>
            <person name="Barry K."/>
            <person name="Miller A.N."/>
            <person name="Grigoriev I.V."/>
            <person name="Debuchy R."/>
            <person name="Gladieux P."/>
            <person name="Hiltunen Thoren M."/>
            <person name="Johannesson H."/>
        </authorList>
    </citation>
    <scope>NUCLEOTIDE SEQUENCE</scope>
    <source>
        <strain evidence="3">PSN243</strain>
    </source>
</reference>
<gene>
    <name evidence="3" type="ORF">QBC34DRAFT_297536</name>
</gene>
<dbReference type="EMBL" id="MU865933">
    <property type="protein sequence ID" value="KAK4450225.1"/>
    <property type="molecule type" value="Genomic_DNA"/>
</dbReference>
<accession>A0AAV9GQK7</accession>
<dbReference type="PANTHER" id="PTHR11644">
    <property type="entry name" value="CYTIDINE DEAMINASE"/>
    <property type="match status" value="1"/>
</dbReference>
<organism evidence="3 4">
    <name type="scientific">Podospora aff. communis PSN243</name>
    <dbReference type="NCBI Taxonomy" id="3040156"/>
    <lineage>
        <taxon>Eukaryota</taxon>
        <taxon>Fungi</taxon>
        <taxon>Dikarya</taxon>
        <taxon>Ascomycota</taxon>
        <taxon>Pezizomycotina</taxon>
        <taxon>Sordariomycetes</taxon>
        <taxon>Sordariomycetidae</taxon>
        <taxon>Sordariales</taxon>
        <taxon>Podosporaceae</taxon>
        <taxon>Podospora</taxon>
    </lineage>
</organism>
<dbReference type="GO" id="GO:0072527">
    <property type="term" value="P:pyrimidine-containing compound metabolic process"/>
    <property type="evidence" value="ECO:0007669"/>
    <property type="project" value="UniProtKB-ARBA"/>
</dbReference>
<evidence type="ECO:0000313" key="3">
    <source>
        <dbReference type="EMBL" id="KAK4450225.1"/>
    </source>
</evidence>
<proteinExistence type="inferred from homology"/>
<sequence length="145" mass="15106">MSSCDSLLARATEAISRVPVDDENHTVAAAALSRSGEVFVGLNVYHFTGGPCAELVALGVAAANGVLAKDILVMGAVVRRAGNESGKVIIDVINPCGRCRQVLLDYNPEMEVIVRDDGGGGTVVTAESLLPHAYIWPDGNTGDRS</sequence>
<evidence type="ECO:0000256" key="1">
    <source>
        <dbReference type="ARBA" id="ARBA00006576"/>
    </source>
</evidence>
<dbReference type="PANTHER" id="PTHR11644:SF2">
    <property type="entry name" value="CYTIDINE DEAMINASE"/>
    <property type="match status" value="1"/>
</dbReference>